<name>R7RVF8_STEHR</name>
<evidence type="ECO:0000313" key="2">
    <source>
        <dbReference type="EMBL" id="EIM78964.1"/>
    </source>
</evidence>
<protein>
    <submittedName>
        <fullName evidence="2">Uncharacterized protein</fullName>
    </submittedName>
</protein>
<feature type="region of interest" description="Disordered" evidence="1">
    <location>
        <begin position="29"/>
        <end position="48"/>
    </location>
</feature>
<reference evidence="3" key="1">
    <citation type="journal article" date="2012" name="Science">
        <title>The Paleozoic origin of enzymatic lignin decomposition reconstructed from 31 fungal genomes.</title>
        <authorList>
            <person name="Floudas D."/>
            <person name="Binder M."/>
            <person name="Riley R."/>
            <person name="Barry K."/>
            <person name="Blanchette R.A."/>
            <person name="Henrissat B."/>
            <person name="Martinez A.T."/>
            <person name="Otillar R."/>
            <person name="Spatafora J.W."/>
            <person name="Yadav J.S."/>
            <person name="Aerts A."/>
            <person name="Benoit I."/>
            <person name="Boyd A."/>
            <person name="Carlson A."/>
            <person name="Copeland A."/>
            <person name="Coutinho P.M."/>
            <person name="de Vries R.P."/>
            <person name="Ferreira P."/>
            <person name="Findley K."/>
            <person name="Foster B."/>
            <person name="Gaskell J."/>
            <person name="Glotzer D."/>
            <person name="Gorecki P."/>
            <person name="Heitman J."/>
            <person name="Hesse C."/>
            <person name="Hori C."/>
            <person name="Igarashi K."/>
            <person name="Jurgens J.A."/>
            <person name="Kallen N."/>
            <person name="Kersten P."/>
            <person name="Kohler A."/>
            <person name="Kuees U."/>
            <person name="Kumar T.K.A."/>
            <person name="Kuo A."/>
            <person name="LaButti K."/>
            <person name="Larrondo L.F."/>
            <person name="Lindquist E."/>
            <person name="Ling A."/>
            <person name="Lombard V."/>
            <person name="Lucas S."/>
            <person name="Lundell T."/>
            <person name="Martin R."/>
            <person name="McLaughlin D.J."/>
            <person name="Morgenstern I."/>
            <person name="Morin E."/>
            <person name="Murat C."/>
            <person name="Nagy L.G."/>
            <person name="Nolan M."/>
            <person name="Ohm R.A."/>
            <person name="Patyshakuliyeva A."/>
            <person name="Rokas A."/>
            <person name="Ruiz-Duenas F.J."/>
            <person name="Sabat G."/>
            <person name="Salamov A."/>
            <person name="Samejima M."/>
            <person name="Schmutz J."/>
            <person name="Slot J.C."/>
            <person name="St John F."/>
            <person name="Stenlid J."/>
            <person name="Sun H."/>
            <person name="Sun S."/>
            <person name="Syed K."/>
            <person name="Tsang A."/>
            <person name="Wiebenga A."/>
            <person name="Young D."/>
            <person name="Pisabarro A."/>
            <person name="Eastwood D.C."/>
            <person name="Martin F."/>
            <person name="Cullen D."/>
            <person name="Grigoriev I.V."/>
            <person name="Hibbett D.S."/>
        </authorList>
    </citation>
    <scope>NUCLEOTIDE SEQUENCE [LARGE SCALE GENOMIC DNA]</scope>
    <source>
        <strain evidence="3">FP-91666</strain>
    </source>
</reference>
<gene>
    <name evidence="2" type="ORF">STEHIDRAFT_164155</name>
</gene>
<dbReference type="KEGG" id="shs:STEHIDRAFT_164155"/>
<evidence type="ECO:0000313" key="3">
    <source>
        <dbReference type="Proteomes" id="UP000053927"/>
    </source>
</evidence>
<dbReference type="EMBL" id="JH687497">
    <property type="protein sequence ID" value="EIM78964.1"/>
    <property type="molecule type" value="Genomic_DNA"/>
</dbReference>
<dbReference type="RefSeq" id="XP_007311938.1">
    <property type="nucleotide sequence ID" value="XM_007311876.1"/>
</dbReference>
<dbReference type="AlphaFoldDB" id="R7RVF8"/>
<evidence type="ECO:0000256" key="1">
    <source>
        <dbReference type="SAM" id="MobiDB-lite"/>
    </source>
</evidence>
<sequence length="185" mass="21547">MSANDVPPLNRHQRLRYIKKGVGRRRLGRAEASKIEDKRRREMEGARGAIAITSRSPDRIRSQHDALVEMATWEDIHRKINHIFRPEQHPEDIEEARVAYIDDLQAVVDRLIADAQEAIDSPKTLSTGNLRRITHHYRRLVAGHHQIRDLVQQGKDAVDAAIEDEVIIFEGQRLNRLEFRRIYGW</sequence>
<proteinExistence type="predicted"/>
<dbReference type="OrthoDB" id="3264042at2759"/>
<feature type="compositionally biased region" description="Basic and acidic residues" evidence="1">
    <location>
        <begin position="29"/>
        <end position="45"/>
    </location>
</feature>
<organism evidence="2 3">
    <name type="scientific">Stereum hirsutum (strain FP-91666)</name>
    <name type="common">White-rot fungus</name>
    <dbReference type="NCBI Taxonomy" id="721885"/>
    <lineage>
        <taxon>Eukaryota</taxon>
        <taxon>Fungi</taxon>
        <taxon>Dikarya</taxon>
        <taxon>Basidiomycota</taxon>
        <taxon>Agaricomycotina</taxon>
        <taxon>Agaricomycetes</taxon>
        <taxon>Russulales</taxon>
        <taxon>Stereaceae</taxon>
        <taxon>Stereum</taxon>
    </lineage>
</organism>
<dbReference type="GeneID" id="18802558"/>
<dbReference type="Proteomes" id="UP000053927">
    <property type="component" value="Unassembled WGS sequence"/>
</dbReference>
<dbReference type="eggNOG" id="ENOG502RD47">
    <property type="taxonomic scope" value="Eukaryota"/>
</dbReference>
<keyword evidence="3" id="KW-1185">Reference proteome</keyword>
<accession>R7RVF8</accession>